<protein>
    <submittedName>
        <fullName evidence="1">Uncharacterized protein</fullName>
    </submittedName>
</protein>
<sequence length="281" mass="30025">MAVTNVPRTAESYTSTAAAASSSAVPPPPHPGRDADAAARAEQLDADARALRAERAALWRVVRAATAAGGDAADVWLADAIRRVAAEREARRAAAADVRAYALAAADAAAAAARKAAADEFEAGKRRLRERMLAVNGEQRRRVDAIRCSGVAKRRKRPFSSPPATPAPGTPGGDTGALACLEELLGLDEVWWKRTAEAACSAVASVWGSVRHPVLHAETYAQGDHVAVLSPKSASPKYIGWICSINSKEVQIRDVRDVAHRVYVSHLRNNRLFLRRTCDVL</sequence>
<evidence type="ECO:0000313" key="1">
    <source>
        <dbReference type="EMBL" id="KAK1864662.1"/>
    </source>
</evidence>
<proteinExistence type="predicted"/>
<keyword evidence="2" id="KW-1185">Reference proteome</keyword>
<dbReference type="EMBL" id="CM020619">
    <property type="protein sequence ID" value="KAK1864662.1"/>
    <property type="molecule type" value="Genomic_DNA"/>
</dbReference>
<reference evidence="1" key="1">
    <citation type="submission" date="2019-11" db="EMBL/GenBank/DDBJ databases">
        <title>Nori genome reveals adaptations in red seaweeds to the harsh intertidal environment.</title>
        <authorList>
            <person name="Wang D."/>
            <person name="Mao Y."/>
        </authorList>
    </citation>
    <scope>NUCLEOTIDE SEQUENCE</scope>
    <source>
        <tissue evidence="1">Gametophyte</tissue>
    </source>
</reference>
<dbReference type="Proteomes" id="UP000798662">
    <property type="component" value="Chromosome 2"/>
</dbReference>
<comment type="caution">
    <text evidence="1">The sequence shown here is derived from an EMBL/GenBank/DDBJ whole genome shotgun (WGS) entry which is preliminary data.</text>
</comment>
<organism evidence="1 2">
    <name type="scientific">Pyropia yezoensis</name>
    <name type="common">Susabi-nori</name>
    <name type="synonym">Porphyra yezoensis</name>
    <dbReference type="NCBI Taxonomy" id="2788"/>
    <lineage>
        <taxon>Eukaryota</taxon>
        <taxon>Rhodophyta</taxon>
        <taxon>Bangiophyceae</taxon>
        <taxon>Bangiales</taxon>
        <taxon>Bangiaceae</taxon>
        <taxon>Pyropia</taxon>
    </lineage>
</organism>
<evidence type="ECO:0000313" key="2">
    <source>
        <dbReference type="Proteomes" id="UP000798662"/>
    </source>
</evidence>
<name>A0ACC3C3C7_PYRYE</name>
<gene>
    <name evidence="1" type="ORF">I4F81_007206</name>
</gene>
<accession>A0ACC3C3C7</accession>